<dbReference type="GO" id="GO:0043165">
    <property type="term" value="P:Gram-negative-bacterium-type cell outer membrane assembly"/>
    <property type="evidence" value="ECO:0007669"/>
    <property type="project" value="UniProtKB-UniRule"/>
</dbReference>
<organism evidence="9 10">
    <name type="scientific">Thioalbus denitrificans</name>
    <dbReference type="NCBI Taxonomy" id="547122"/>
    <lineage>
        <taxon>Bacteria</taxon>
        <taxon>Pseudomonadati</taxon>
        <taxon>Pseudomonadota</taxon>
        <taxon>Gammaproteobacteria</taxon>
        <taxon>Chromatiales</taxon>
        <taxon>Ectothiorhodospiraceae</taxon>
        <taxon>Thioalbus</taxon>
    </lineage>
</organism>
<comment type="subcellular location">
    <subcellularLocation>
        <location evidence="4">Cell outer membrane</location>
    </subcellularLocation>
</comment>
<comment type="caution">
    <text evidence="4">Lacks conserved residue(s) required for the propagation of feature annotation.</text>
</comment>
<dbReference type="GO" id="GO:1990351">
    <property type="term" value="C:transporter complex"/>
    <property type="evidence" value="ECO:0007669"/>
    <property type="project" value="TreeGrafter"/>
</dbReference>
<keyword evidence="1 4" id="KW-0732">Signal</keyword>
<dbReference type="PROSITE" id="PS51257">
    <property type="entry name" value="PROKAR_LIPOPROTEIN"/>
    <property type="match status" value="1"/>
</dbReference>
<keyword evidence="2 4" id="KW-0472">Membrane</keyword>
<accession>A0A369CK44</accession>
<keyword evidence="10" id="KW-1185">Reference proteome</keyword>
<gene>
    <name evidence="4" type="primary">lptD</name>
    <name evidence="9" type="ORF">DFQ59_101355</name>
</gene>
<comment type="caution">
    <text evidence="9">The sequence shown here is derived from an EMBL/GenBank/DDBJ whole genome shotgun (WGS) entry which is preliminary data.</text>
</comment>
<dbReference type="GO" id="GO:0009279">
    <property type="term" value="C:cell outer membrane"/>
    <property type="evidence" value="ECO:0007669"/>
    <property type="project" value="UniProtKB-SubCell"/>
</dbReference>
<dbReference type="Pfam" id="PF03968">
    <property type="entry name" value="LptD_N"/>
    <property type="match status" value="1"/>
</dbReference>
<evidence type="ECO:0000313" key="10">
    <source>
        <dbReference type="Proteomes" id="UP000252707"/>
    </source>
</evidence>
<dbReference type="PANTHER" id="PTHR30189">
    <property type="entry name" value="LPS-ASSEMBLY PROTEIN"/>
    <property type="match status" value="1"/>
</dbReference>
<keyword evidence="3 4" id="KW-0998">Cell outer membrane</keyword>
<dbReference type="GO" id="GO:0015920">
    <property type="term" value="P:lipopolysaccharide transport"/>
    <property type="evidence" value="ECO:0007669"/>
    <property type="project" value="InterPro"/>
</dbReference>
<evidence type="ECO:0000259" key="6">
    <source>
        <dbReference type="Pfam" id="PF03968"/>
    </source>
</evidence>
<evidence type="ECO:0000256" key="1">
    <source>
        <dbReference type="ARBA" id="ARBA00022729"/>
    </source>
</evidence>
<sequence length="857" mass="94324" precursor="true">MNTTKPGLSPITISILLACYPGLALQAAEAASPWDCRQEAGGKWVCAGAEPAMPAAMPAPAATPAPPGPSTPSATGAAPARERPAPAREPAPEPAARPSAGGRDEGAAAPAVARRTPPPLRPASTAVATADAGPGGRDPWALCAVSSAPGTFRPGSAASTSDLPIEVSADRVRSTQDGEDRLEGEVRLTQGDRHLQASQVTVWRAENRFEAEGGVRYSEPGFAVAAERARLRLDERTGELEQASYELPGLHASGRAERAELRSGDVVVLKEATYTTCDPGRPDWELSAGEVKLDPATGRGEARQVKVDFKDVPIFYWPYLSFPIDDKRHTGFLVPTFGTSEATGLDLSVPYYINLAPSYDATLTPRLMSRRGLQVQGEFRYLLEGQGGQVTAEVLPHDNEFGDHRELLSYQHQGVFAPGWSTDVDLNYVSDEQYFRDLGNGINLTSTTHLDRRADLRYDSTYWSVLGRAQSFQTVDETLGPDERPYDRMPQLLFRGALPEIAGTLRTSLRAEYTRFDHESLVTGQRVDLEPGLSLPLAGAAWFLTPSAKYRYTGYSLDDPDGVYPDSTTRALPVLSLDGGLFFERPLAWDGGDYTQTLEPRLYYLYVPNENQDDIPVFDSAALDFSFEQLFRDNRFSGRDRVGDANQLTLALTSRVLDNADGRERLRAGLGSVFYFSDREVGLETGAPAEDSGTSDLVGEVDYRLSDAWYARGGLQWNTDENDMRRGTLQFHYQPDNRRILNLAYRLRKDIDETLEQTDASLLWPLNPNWSVVGRWNYSIEDRRTLDAFAGFEYGSCCWALRLVARHYVNDLDEESNNALYLQLELKGLTRVGNSISNLLEHGILGYSVNPDDPTTW</sequence>
<dbReference type="RefSeq" id="WP_114277938.1">
    <property type="nucleotide sequence ID" value="NZ_QPJY01000001.1"/>
</dbReference>
<dbReference type="AlphaFoldDB" id="A0A369CK44"/>
<evidence type="ECO:0000259" key="8">
    <source>
        <dbReference type="Pfam" id="PF19838"/>
    </source>
</evidence>
<dbReference type="Pfam" id="PF04453">
    <property type="entry name" value="LptD"/>
    <property type="match status" value="1"/>
</dbReference>
<dbReference type="OrthoDB" id="9760225at2"/>
<comment type="similarity">
    <text evidence="4">Belongs to the LptD family.</text>
</comment>
<dbReference type="PANTHER" id="PTHR30189:SF1">
    <property type="entry name" value="LPS-ASSEMBLY PROTEIN LPTD"/>
    <property type="match status" value="1"/>
</dbReference>
<evidence type="ECO:0000313" key="9">
    <source>
        <dbReference type="EMBL" id="RCX33056.1"/>
    </source>
</evidence>
<dbReference type="InterPro" id="IPR045659">
    <property type="entry name" value="LptD_2"/>
</dbReference>
<feature type="domain" description="LptD C-terminal" evidence="7">
    <location>
        <begin position="405"/>
        <end position="770"/>
    </location>
</feature>
<dbReference type="InterPro" id="IPR020889">
    <property type="entry name" value="LipoPS_assembly_LptD"/>
</dbReference>
<feature type="chain" id="PRO_5017094896" description="LPS-assembly protein LptD" evidence="4">
    <location>
        <begin position="31"/>
        <end position="857"/>
    </location>
</feature>
<feature type="domain" description="Organic solvent tolerance-like N-terminal" evidence="6">
    <location>
        <begin position="167"/>
        <end position="297"/>
    </location>
</feature>
<feature type="domain" description="LPS-assembly protein LptD central" evidence="8">
    <location>
        <begin position="305"/>
        <end position="382"/>
    </location>
</feature>
<dbReference type="Proteomes" id="UP000252707">
    <property type="component" value="Unassembled WGS sequence"/>
</dbReference>
<name>A0A369CK44_9GAMM</name>
<evidence type="ECO:0000256" key="3">
    <source>
        <dbReference type="ARBA" id="ARBA00023237"/>
    </source>
</evidence>
<reference evidence="9 10" key="1">
    <citation type="submission" date="2018-07" db="EMBL/GenBank/DDBJ databases">
        <title>Genomic Encyclopedia of Type Strains, Phase IV (KMG-IV): sequencing the most valuable type-strain genomes for metagenomic binning, comparative biology and taxonomic classification.</title>
        <authorList>
            <person name="Goeker M."/>
        </authorList>
    </citation>
    <scope>NUCLEOTIDE SEQUENCE [LARGE SCALE GENOMIC DNA]</scope>
    <source>
        <strain evidence="9 10">DSM 26407</strain>
    </source>
</reference>
<comment type="subunit">
    <text evidence="4">Component of the lipopolysaccharide transport and assembly complex. Interacts with LptE and LptA.</text>
</comment>
<feature type="region of interest" description="Disordered" evidence="5">
    <location>
        <begin position="57"/>
        <end position="136"/>
    </location>
</feature>
<proteinExistence type="inferred from homology"/>
<dbReference type="Pfam" id="PF19838">
    <property type="entry name" value="LptD_2"/>
    <property type="match status" value="1"/>
</dbReference>
<dbReference type="HAMAP" id="MF_01411">
    <property type="entry name" value="LPS_assembly_LptD"/>
    <property type="match status" value="1"/>
</dbReference>
<dbReference type="InterPro" id="IPR005653">
    <property type="entry name" value="OstA-like_N"/>
</dbReference>
<evidence type="ECO:0000259" key="7">
    <source>
        <dbReference type="Pfam" id="PF04453"/>
    </source>
</evidence>
<feature type="compositionally biased region" description="Pro residues" evidence="5">
    <location>
        <begin position="61"/>
        <end position="70"/>
    </location>
</feature>
<evidence type="ECO:0000256" key="5">
    <source>
        <dbReference type="SAM" id="MobiDB-lite"/>
    </source>
</evidence>
<dbReference type="InterPro" id="IPR007543">
    <property type="entry name" value="LptD_C"/>
</dbReference>
<dbReference type="InterPro" id="IPR050218">
    <property type="entry name" value="LptD"/>
</dbReference>
<comment type="function">
    <text evidence="4">Together with LptE, is involved in the assembly of lipopolysaccharide (LPS) at the surface of the outer membrane.</text>
</comment>
<feature type="signal peptide" evidence="4">
    <location>
        <begin position="1"/>
        <end position="30"/>
    </location>
</feature>
<dbReference type="EMBL" id="QPJY01000001">
    <property type="protein sequence ID" value="RCX33056.1"/>
    <property type="molecule type" value="Genomic_DNA"/>
</dbReference>
<evidence type="ECO:0000256" key="2">
    <source>
        <dbReference type="ARBA" id="ARBA00023136"/>
    </source>
</evidence>
<evidence type="ECO:0000256" key="4">
    <source>
        <dbReference type="HAMAP-Rule" id="MF_01411"/>
    </source>
</evidence>
<protein>
    <recommendedName>
        <fullName evidence="4">LPS-assembly protein LptD</fullName>
    </recommendedName>
</protein>